<evidence type="ECO:0000313" key="1">
    <source>
        <dbReference type="EMBL" id="NMH99689.1"/>
    </source>
</evidence>
<name>A0ABX1SFI9_9PSEU</name>
<keyword evidence="2" id="KW-1185">Reference proteome</keyword>
<accession>A0ABX1SFI9</accession>
<dbReference type="RefSeq" id="WP_169383164.1">
    <property type="nucleotide sequence ID" value="NZ_JAAXLA010000040.1"/>
</dbReference>
<comment type="caution">
    <text evidence="1">The sequence shown here is derived from an EMBL/GenBank/DDBJ whole genome shotgun (WGS) entry which is preliminary data.</text>
</comment>
<evidence type="ECO:0000313" key="2">
    <source>
        <dbReference type="Proteomes" id="UP000820669"/>
    </source>
</evidence>
<reference evidence="1 2" key="1">
    <citation type="submission" date="2020-04" db="EMBL/GenBank/DDBJ databases">
        <authorList>
            <person name="Klaysubun C."/>
            <person name="Duangmal K."/>
            <person name="Lipun K."/>
        </authorList>
    </citation>
    <scope>NUCLEOTIDE SEQUENCE [LARGE SCALE GENOMIC DNA]</scope>
    <source>
        <strain evidence="1 2">K10HN5</strain>
    </source>
</reference>
<protein>
    <submittedName>
        <fullName evidence="1">Uncharacterized protein</fullName>
    </submittedName>
</protein>
<sequence length="90" mass="10274">MADPDTLMWEVRAAPDRLPDLLHWIRTEALDALRRTDGWQGADVYTASDERAVVIVRFDAPGARLPEPPADLVRRPAHQWPFRHLLAARP</sequence>
<gene>
    <name evidence="1" type="ORF">HF526_20560</name>
</gene>
<organism evidence="1 2">
    <name type="scientific">Pseudonocardia acidicola</name>
    <dbReference type="NCBI Taxonomy" id="2724939"/>
    <lineage>
        <taxon>Bacteria</taxon>
        <taxon>Bacillati</taxon>
        <taxon>Actinomycetota</taxon>
        <taxon>Actinomycetes</taxon>
        <taxon>Pseudonocardiales</taxon>
        <taxon>Pseudonocardiaceae</taxon>
        <taxon>Pseudonocardia</taxon>
    </lineage>
</organism>
<dbReference type="EMBL" id="JAAXLA010000040">
    <property type="protein sequence ID" value="NMH99689.1"/>
    <property type="molecule type" value="Genomic_DNA"/>
</dbReference>
<dbReference type="Proteomes" id="UP000820669">
    <property type="component" value="Unassembled WGS sequence"/>
</dbReference>
<proteinExistence type="predicted"/>